<dbReference type="Proteomes" id="UP000243975">
    <property type="component" value="Unassembled WGS sequence"/>
</dbReference>
<organism evidence="1 2">
    <name type="scientific">Cynara cardunculus var. scolymus</name>
    <name type="common">Globe artichoke</name>
    <name type="synonym">Cynara scolymus</name>
    <dbReference type="NCBI Taxonomy" id="59895"/>
    <lineage>
        <taxon>Eukaryota</taxon>
        <taxon>Viridiplantae</taxon>
        <taxon>Streptophyta</taxon>
        <taxon>Embryophyta</taxon>
        <taxon>Tracheophyta</taxon>
        <taxon>Spermatophyta</taxon>
        <taxon>Magnoliopsida</taxon>
        <taxon>eudicotyledons</taxon>
        <taxon>Gunneridae</taxon>
        <taxon>Pentapetalae</taxon>
        <taxon>asterids</taxon>
        <taxon>campanulids</taxon>
        <taxon>Asterales</taxon>
        <taxon>Asteraceae</taxon>
        <taxon>Carduoideae</taxon>
        <taxon>Cardueae</taxon>
        <taxon>Carduinae</taxon>
        <taxon>Cynara</taxon>
    </lineage>
</organism>
<evidence type="ECO:0000313" key="1">
    <source>
        <dbReference type="EMBL" id="KVH96647.1"/>
    </source>
</evidence>
<evidence type="ECO:0000313" key="2">
    <source>
        <dbReference type="Proteomes" id="UP000243975"/>
    </source>
</evidence>
<feature type="non-terminal residue" evidence="1">
    <location>
        <position position="63"/>
    </location>
</feature>
<protein>
    <submittedName>
        <fullName evidence="1">Uncharacterized protein</fullName>
    </submittedName>
</protein>
<accession>A0A103XTK7</accession>
<gene>
    <name evidence="1" type="ORF">Ccrd_001263</name>
</gene>
<dbReference type="EMBL" id="LEKV01004259">
    <property type="protein sequence ID" value="KVH96647.1"/>
    <property type="molecule type" value="Genomic_DNA"/>
</dbReference>
<keyword evidence="2" id="KW-1185">Reference proteome</keyword>
<comment type="caution">
    <text evidence="1">The sequence shown here is derived from an EMBL/GenBank/DDBJ whole genome shotgun (WGS) entry which is preliminary data.</text>
</comment>
<dbReference type="AlphaFoldDB" id="A0A103XTK7"/>
<proteinExistence type="predicted"/>
<sequence>MVTGKWTTLFMWRWRNVLKLLRTFANSSVLRRSSDIRHVTWFRIFDAQISIIRCTNLLYATCK</sequence>
<reference evidence="1 2" key="1">
    <citation type="journal article" date="2016" name="Sci. Rep.">
        <title>The genome sequence of the outbreeding globe artichoke constructed de novo incorporating a phase-aware low-pass sequencing strategy of F1 progeny.</title>
        <authorList>
            <person name="Scaglione D."/>
            <person name="Reyes-Chin-Wo S."/>
            <person name="Acquadro A."/>
            <person name="Froenicke L."/>
            <person name="Portis E."/>
            <person name="Beitel C."/>
            <person name="Tirone M."/>
            <person name="Mauro R."/>
            <person name="Lo Monaco A."/>
            <person name="Mauromicale G."/>
            <person name="Faccioli P."/>
            <person name="Cattivelli L."/>
            <person name="Rieseberg L."/>
            <person name="Michelmore R."/>
            <person name="Lanteri S."/>
        </authorList>
    </citation>
    <scope>NUCLEOTIDE SEQUENCE [LARGE SCALE GENOMIC DNA]</scope>
    <source>
        <strain evidence="1">2C</strain>
    </source>
</reference>
<dbReference type="Gramene" id="KVH96647">
    <property type="protein sequence ID" value="KVH96647"/>
    <property type="gene ID" value="Ccrd_001263"/>
</dbReference>
<name>A0A103XTK7_CYNCS</name>